<reference evidence="6" key="1">
    <citation type="journal article" date="2014" name="Int. J. Syst. Evol. Microbiol.">
        <title>Complete genome sequence of Corynebacterium casei LMG S-19264T (=DSM 44701T), isolated from a smear-ripened cheese.</title>
        <authorList>
            <consortium name="US DOE Joint Genome Institute (JGI-PGF)"/>
            <person name="Walter F."/>
            <person name="Albersmeier A."/>
            <person name="Kalinowski J."/>
            <person name="Ruckert C."/>
        </authorList>
    </citation>
    <scope>NUCLEOTIDE SEQUENCE</scope>
    <source>
        <strain evidence="6">CGMCC 1.15254</strain>
    </source>
</reference>
<feature type="domain" description="Pre-mRNA-splicing factor Syf1/CRNKL1-like C-terminal HAT-repeats" evidence="5">
    <location>
        <begin position="355"/>
        <end position="475"/>
    </location>
</feature>
<feature type="repeat" description="TPR" evidence="3">
    <location>
        <begin position="484"/>
        <end position="517"/>
    </location>
</feature>
<reference evidence="6" key="2">
    <citation type="submission" date="2020-09" db="EMBL/GenBank/DDBJ databases">
        <authorList>
            <person name="Sun Q."/>
            <person name="Zhou Y."/>
        </authorList>
    </citation>
    <scope>NUCLEOTIDE SEQUENCE</scope>
    <source>
        <strain evidence="6">CGMCC 1.15254</strain>
    </source>
</reference>
<dbReference type="PROSITE" id="PS51257">
    <property type="entry name" value="PROKAR_LIPOPROTEIN"/>
    <property type="match status" value="1"/>
</dbReference>
<dbReference type="InterPro" id="IPR055430">
    <property type="entry name" value="HAT_Syf1_CNRKL1_C"/>
</dbReference>
<dbReference type="AlphaFoldDB" id="A0A917FCZ2"/>
<dbReference type="InterPro" id="IPR019734">
    <property type="entry name" value="TPR_rpt"/>
</dbReference>
<keyword evidence="7" id="KW-1185">Reference proteome</keyword>
<comment type="caution">
    <text evidence="6">The sequence shown here is derived from an EMBL/GenBank/DDBJ whole genome shotgun (WGS) entry which is preliminary data.</text>
</comment>
<evidence type="ECO:0000256" key="1">
    <source>
        <dbReference type="ARBA" id="ARBA00022737"/>
    </source>
</evidence>
<evidence type="ECO:0000256" key="4">
    <source>
        <dbReference type="SAM" id="SignalP"/>
    </source>
</evidence>
<evidence type="ECO:0000259" key="5">
    <source>
        <dbReference type="Pfam" id="PF23231"/>
    </source>
</evidence>
<dbReference type="SMART" id="SM00028">
    <property type="entry name" value="TPR"/>
    <property type="match status" value="5"/>
</dbReference>
<evidence type="ECO:0000313" key="6">
    <source>
        <dbReference type="EMBL" id="GGF69266.1"/>
    </source>
</evidence>
<dbReference type="PROSITE" id="PS50005">
    <property type="entry name" value="TPR"/>
    <property type="match status" value="2"/>
</dbReference>
<keyword evidence="2 3" id="KW-0802">TPR repeat</keyword>
<dbReference type="EMBL" id="BMHV01000018">
    <property type="protein sequence ID" value="GGF69266.1"/>
    <property type="molecule type" value="Genomic_DNA"/>
</dbReference>
<dbReference type="PANTHER" id="PTHR45586">
    <property type="entry name" value="TPR REPEAT-CONTAINING PROTEIN PA4667"/>
    <property type="match status" value="1"/>
</dbReference>
<dbReference type="Pfam" id="PF13414">
    <property type="entry name" value="TPR_11"/>
    <property type="match status" value="1"/>
</dbReference>
<dbReference type="SUPFAM" id="SSF48452">
    <property type="entry name" value="TPR-like"/>
    <property type="match status" value="1"/>
</dbReference>
<protein>
    <recommendedName>
        <fullName evidence="5">Pre-mRNA-splicing factor Syf1/CRNKL1-like C-terminal HAT-repeats domain-containing protein</fullName>
    </recommendedName>
</protein>
<accession>A0A917FCZ2</accession>
<feature type="chain" id="PRO_5037748633" description="Pre-mRNA-splicing factor Syf1/CRNKL1-like C-terminal HAT-repeats domain-containing protein" evidence="4">
    <location>
        <begin position="28"/>
        <end position="568"/>
    </location>
</feature>
<dbReference type="InterPro" id="IPR011990">
    <property type="entry name" value="TPR-like_helical_dom_sf"/>
</dbReference>
<evidence type="ECO:0000256" key="3">
    <source>
        <dbReference type="PROSITE-ProRule" id="PRU00339"/>
    </source>
</evidence>
<dbReference type="Pfam" id="PF23231">
    <property type="entry name" value="HAT_Syf1_CNRKL1_C"/>
    <property type="match status" value="1"/>
</dbReference>
<gene>
    <name evidence="6" type="ORF">GCM10011332_24310</name>
</gene>
<dbReference type="InterPro" id="IPR051012">
    <property type="entry name" value="CellSynth/LPSAsmb/PSIAsmb"/>
</dbReference>
<keyword evidence="4" id="KW-0732">Signal</keyword>
<name>A0A917FCZ2_9PROT</name>
<feature type="repeat" description="TPR" evidence="3">
    <location>
        <begin position="415"/>
        <end position="448"/>
    </location>
</feature>
<evidence type="ECO:0000313" key="7">
    <source>
        <dbReference type="Proteomes" id="UP000632498"/>
    </source>
</evidence>
<dbReference type="PANTHER" id="PTHR45586:SF1">
    <property type="entry name" value="LIPOPOLYSACCHARIDE ASSEMBLY PROTEIN B"/>
    <property type="match status" value="1"/>
</dbReference>
<feature type="signal peptide" evidence="4">
    <location>
        <begin position="1"/>
        <end position="27"/>
    </location>
</feature>
<evidence type="ECO:0000256" key="2">
    <source>
        <dbReference type="ARBA" id="ARBA00022803"/>
    </source>
</evidence>
<keyword evidence="1" id="KW-0677">Repeat</keyword>
<organism evidence="6 7">
    <name type="scientific">Terasakiella brassicae</name>
    <dbReference type="NCBI Taxonomy" id="1634917"/>
    <lineage>
        <taxon>Bacteria</taxon>
        <taxon>Pseudomonadati</taxon>
        <taxon>Pseudomonadota</taxon>
        <taxon>Alphaproteobacteria</taxon>
        <taxon>Rhodospirillales</taxon>
        <taxon>Terasakiellaceae</taxon>
        <taxon>Terasakiella</taxon>
    </lineage>
</organism>
<proteinExistence type="predicted"/>
<dbReference type="Gene3D" id="1.25.40.10">
    <property type="entry name" value="Tetratricopeptide repeat domain"/>
    <property type="match status" value="1"/>
</dbReference>
<sequence>MSVFSLKNLLICATICAPALITGCTTASEPQMPPLKPGESSLSNYLVGQYAVRHRDMENAADFLSTVHESKDFPTELDDNLKRQLFAIYASEGRFEQAAKIAGEINNENLMAKLVLAMEDVVAGDMAAARTKVDDIPGSGLGAYVKPLIQTWLIAATDGVDAALKAIAPMQKEKGLEALYHLHTGLLYDFKGDVGNAEKHYKLAAQGENGMSLRLAELYAALLVKQNRVNDAQAVYGQYFLAHPDSLYIQALLDELNSGMLAKTPAITVKDGLAEALFGLASSLRSHSTRQVGLIMGHMTLHVKPKFPIARILVAEILESDRRFADANKIYATIDKKNPFSWSARLRMALNLDDLGDQDGAIAILEEMVAQHPDRLEVLVTLGDVLRHHEKFEKAEKIYGQAIDLIGQEVAAHHWNLFYSRAISLERLKRWDEAEPLFLKALELEPNQPFVLNYLGYSWIENGRHLERAQAMIEEAVAQRPRDGYIVDSLGWVLYRLGQYEKSVPHLERAVELQPSDPVINDHLGDAYWKVGRNREARFQWYRAKSLNPTPDVLETIEQKIANGLETE</sequence>
<dbReference type="Proteomes" id="UP000632498">
    <property type="component" value="Unassembled WGS sequence"/>
</dbReference>
<dbReference type="RefSeq" id="WP_188665543.1">
    <property type="nucleotide sequence ID" value="NZ_BMHV01000018.1"/>
</dbReference>